<feature type="region of interest" description="Disordered" evidence="1">
    <location>
        <begin position="1"/>
        <end position="22"/>
    </location>
</feature>
<sequence length="82" mass="9223">MLTLSLLKRHRRSPKHGRRQLDKSPKVIYLPFAKLKGRARNALMVDGADRLGWRKVFVFSRLGHGAISGCIPGSPDTRLQMG</sequence>
<keyword evidence="3" id="KW-1185">Reference proteome</keyword>
<protein>
    <submittedName>
        <fullName evidence="2">Uncharacterized protein</fullName>
    </submittedName>
</protein>
<evidence type="ECO:0000313" key="2">
    <source>
        <dbReference type="EMBL" id="SIO63581.1"/>
    </source>
</evidence>
<evidence type="ECO:0000313" key="3">
    <source>
        <dbReference type="Proteomes" id="UP000185151"/>
    </source>
</evidence>
<organism evidence="2 3">
    <name type="scientific">Paraburkholderia phenazinium</name>
    <dbReference type="NCBI Taxonomy" id="60549"/>
    <lineage>
        <taxon>Bacteria</taxon>
        <taxon>Pseudomonadati</taxon>
        <taxon>Pseudomonadota</taxon>
        <taxon>Betaproteobacteria</taxon>
        <taxon>Burkholderiales</taxon>
        <taxon>Burkholderiaceae</taxon>
        <taxon>Paraburkholderia</taxon>
    </lineage>
</organism>
<name>A0A1N6L485_9BURK</name>
<dbReference type="AlphaFoldDB" id="A0A1N6L485"/>
<dbReference type="Proteomes" id="UP000185151">
    <property type="component" value="Unassembled WGS sequence"/>
</dbReference>
<gene>
    <name evidence="2" type="ORF">SAMN05444165_5897</name>
</gene>
<dbReference type="EMBL" id="FSRU01000002">
    <property type="protein sequence ID" value="SIO63581.1"/>
    <property type="molecule type" value="Genomic_DNA"/>
</dbReference>
<proteinExistence type="predicted"/>
<accession>A0A1N6L485</accession>
<evidence type="ECO:0000256" key="1">
    <source>
        <dbReference type="SAM" id="MobiDB-lite"/>
    </source>
</evidence>
<reference evidence="2 3" key="1">
    <citation type="submission" date="2016-11" db="EMBL/GenBank/DDBJ databases">
        <authorList>
            <person name="Jaros S."/>
            <person name="Januszkiewicz K."/>
            <person name="Wedrychowicz H."/>
        </authorList>
    </citation>
    <scope>NUCLEOTIDE SEQUENCE [LARGE SCALE GENOMIC DNA]</scope>
    <source>
        <strain evidence="2 3">GAS95</strain>
    </source>
</reference>
<feature type="compositionally biased region" description="Basic residues" evidence="1">
    <location>
        <begin position="7"/>
        <end position="18"/>
    </location>
</feature>